<name>A0A378PRC7_MORBO</name>
<dbReference type="GO" id="GO:0004029">
    <property type="term" value="F:aldehyde dehydrogenase (NAD+) activity"/>
    <property type="evidence" value="ECO:0007669"/>
    <property type="project" value="TreeGrafter"/>
</dbReference>
<protein>
    <submittedName>
        <fullName evidence="2">Short chain dehydrogenase</fullName>
    </submittedName>
</protein>
<dbReference type="EMBL" id="UGPZ01000002">
    <property type="protein sequence ID" value="STY91107.1"/>
    <property type="molecule type" value="Genomic_DNA"/>
</dbReference>
<dbReference type="Pfam" id="PF01370">
    <property type="entry name" value="Epimerase"/>
    <property type="match status" value="1"/>
</dbReference>
<dbReference type="AlphaFoldDB" id="A0A378PRC7"/>
<sequence length="199" mass="22279">MKILITGATSGLGRTACDMALGRGHQVIAVGRNKEVLNELATLGGQTYACDLAVEWLPNHIFETVDAVWHCAGLSSPWGAYQDFYAVNVGATKQLAEQAGQAGVPYFVHISTPSLYFDYQNHLVVFNMDLSVHSRFYSLDNGHYLINNLDPNQQYLIMARDLPPSDGVERYEPATWDYVTPMSDKTQAEQMELWQSWQT</sequence>
<evidence type="ECO:0000259" key="1">
    <source>
        <dbReference type="Pfam" id="PF01370"/>
    </source>
</evidence>
<reference evidence="2 3" key="1">
    <citation type="submission" date="2018-06" db="EMBL/GenBank/DDBJ databases">
        <authorList>
            <consortium name="Pathogen Informatics"/>
            <person name="Doyle S."/>
        </authorList>
    </citation>
    <scope>NUCLEOTIDE SEQUENCE [LARGE SCALE GENOMIC DNA]</scope>
    <source>
        <strain evidence="2 3">NCTC9426</strain>
    </source>
</reference>
<dbReference type="Proteomes" id="UP000254133">
    <property type="component" value="Unassembled WGS sequence"/>
</dbReference>
<dbReference type="PANTHER" id="PTHR48079:SF6">
    <property type="entry name" value="NAD(P)-BINDING DOMAIN-CONTAINING PROTEIN-RELATED"/>
    <property type="match status" value="1"/>
</dbReference>
<dbReference type="SUPFAM" id="SSF51735">
    <property type="entry name" value="NAD(P)-binding Rossmann-fold domains"/>
    <property type="match status" value="1"/>
</dbReference>
<evidence type="ECO:0000313" key="3">
    <source>
        <dbReference type="Proteomes" id="UP000254133"/>
    </source>
</evidence>
<feature type="domain" description="NAD-dependent epimerase/dehydratase" evidence="1">
    <location>
        <begin position="3"/>
        <end position="118"/>
    </location>
</feature>
<dbReference type="InterPro" id="IPR051783">
    <property type="entry name" value="NAD(P)-dependent_oxidoreduct"/>
</dbReference>
<dbReference type="Gene3D" id="3.40.50.720">
    <property type="entry name" value="NAD(P)-binding Rossmann-like Domain"/>
    <property type="match status" value="1"/>
</dbReference>
<dbReference type="GO" id="GO:0005737">
    <property type="term" value="C:cytoplasm"/>
    <property type="evidence" value="ECO:0007669"/>
    <property type="project" value="TreeGrafter"/>
</dbReference>
<proteinExistence type="predicted"/>
<organism evidence="2 3">
    <name type="scientific">Moraxella bovis</name>
    <dbReference type="NCBI Taxonomy" id="476"/>
    <lineage>
        <taxon>Bacteria</taxon>
        <taxon>Pseudomonadati</taxon>
        <taxon>Pseudomonadota</taxon>
        <taxon>Gammaproteobacteria</taxon>
        <taxon>Moraxellales</taxon>
        <taxon>Moraxellaceae</taxon>
        <taxon>Moraxella</taxon>
    </lineage>
</organism>
<dbReference type="RefSeq" id="WP_115369095.1">
    <property type="nucleotide sequence ID" value="NZ_UGPZ01000002.1"/>
</dbReference>
<gene>
    <name evidence="2" type="ORF">NCTC9426_01141</name>
</gene>
<accession>A0A378PRC7</accession>
<dbReference type="PANTHER" id="PTHR48079">
    <property type="entry name" value="PROTEIN YEEZ"/>
    <property type="match status" value="1"/>
</dbReference>
<evidence type="ECO:0000313" key="2">
    <source>
        <dbReference type="EMBL" id="STY91107.1"/>
    </source>
</evidence>
<dbReference type="InterPro" id="IPR036291">
    <property type="entry name" value="NAD(P)-bd_dom_sf"/>
</dbReference>
<dbReference type="InterPro" id="IPR001509">
    <property type="entry name" value="Epimerase_deHydtase"/>
</dbReference>